<dbReference type="SUPFAM" id="SSF102114">
    <property type="entry name" value="Radical SAM enzymes"/>
    <property type="match status" value="1"/>
</dbReference>
<reference evidence="6 7" key="1">
    <citation type="submission" date="2024-10" db="EMBL/GenBank/DDBJ databases">
        <title>The Natural Products Discovery Center: Release of the First 8490 Sequenced Strains for Exploring Actinobacteria Biosynthetic Diversity.</title>
        <authorList>
            <person name="Kalkreuter E."/>
            <person name="Kautsar S.A."/>
            <person name="Yang D."/>
            <person name="Bader C.D."/>
            <person name="Teijaro C.N."/>
            <person name="Fluegel L."/>
            <person name="Davis C.M."/>
            <person name="Simpson J.R."/>
            <person name="Lauterbach L."/>
            <person name="Steele A.D."/>
            <person name="Gui C."/>
            <person name="Meng S."/>
            <person name="Li G."/>
            <person name="Viehrig K."/>
            <person name="Ye F."/>
            <person name="Su P."/>
            <person name="Kiefer A.F."/>
            <person name="Nichols A."/>
            <person name="Cepeda A.J."/>
            <person name="Yan W."/>
            <person name="Fan B."/>
            <person name="Jiang Y."/>
            <person name="Adhikari A."/>
            <person name="Zheng C.-J."/>
            <person name="Schuster L."/>
            <person name="Cowan T.M."/>
            <person name="Smanski M.J."/>
            <person name="Chevrette M.G."/>
            <person name="De Carvalho L.P.S."/>
            <person name="Shen B."/>
        </authorList>
    </citation>
    <scope>NUCLEOTIDE SEQUENCE [LARGE SCALE GENOMIC DNA]</scope>
    <source>
        <strain evidence="6 7">NPDC020602</strain>
    </source>
</reference>
<keyword evidence="1" id="KW-0949">S-adenosyl-L-methionine</keyword>
<evidence type="ECO:0000256" key="3">
    <source>
        <dbReference type="ARBA" id="ARBA00023004"/>
    </source>
</evidence>
<dbReference type="Proteomes" id="UP001611339">
    <property type="component" value="Unassembled WGS sequence"/>
</dbReference>
<feature type="domain" description="Radical SAM core" evidence="5">
    <location>
        <begin position="1"/>
        <end position="206"/>
    </location>
</feature>
<evidence type="ECO:0000259" key="5">
    <source>
        <dbReference type="PROSITE" id="PS51918"/>
    </source>
</evidence>
<dbReference type="InterPro" id="IPR050377">
    <property type="entry name" value="Radical_SAM_PqqE_MftC-like"/>
</dbReference>
<keyword evidence="7" id="KW-1185">Reference proteome</keyword>
<evidence type="ECO:0000313" key="6">
    <source>
        <dbReference type="EMBL" id="MFI1714836.1"/>
    </source>
</evidence>
<accession>A0ABW7UAM3</accession>
<dbReference type="PANTHER" id="PTHR11228:SF7">
    <property type="entry name" value="PQQA PEPTIDE CYCLASE"/>
    <property type="match status" value="1"/>
</dbReference>
<evidence type="ECO:0000256" key="2">
    <source>
        <dbReference type="ARBA" id="ARBA00022723"/>
    </source>
</evidence>
<dbReference type="Gene3D" id="3.20.20.70">
    <property type="entry name" value="Aldolase class I"/>
    <property type="match status" value="1"/>
</dbReference>
<dbReference type="PROSITE" id="PS51918">
    <property type="entry name" value="RADICAL_SAM"/>
    <property type="match status" value="1"/>
</dbReference>
<dbReference type="EMBL" id="JBIRUI010000005">
    <property type="protein sequence ID" value="MFI1714836.1"/>
    <property type="molecule type" value="Genomic_DNA"/>
</dbReference>
<comment type="caution">
    <text evidence="6">The sequence shown here is derived from an EMBL/GenBank/DDBJ whole genome shotgun (WGS) entry which is preliminary data.</text>
</comment>
<keyword evidence="3" id="KW-0408">Iron</keyword>
<gene>
    <name evidence="6" type="ORF">ACH407_14860</name>
</gene>
<evidence type="ECO:0000256" key="4">
    <source>
        <dbReference type="ARBA" id="ARBA00023014"/>
    </source>
</evidence>
<dbReference type="SFLD" id="SFLDS00029">
    <property type="entry name" value="Radical_SAM"/>
    <property type="match status" value="1"/>
</dbReference>
<protein>
    <submittedName>
        <fullName evidence="6">Radical SAM protein</fullName>
    </submittedName>
</protein>
<keyword evidence="4" id="KW-0411">Iron-sulfur</keyword>
<dbReference type="RefSeq" id="WP_398709410.1">
    <property type="nucleotide sequence ID" value="NZ_JBIRUI010000005.1"/>
</dbReference>
<proteinExistence type="predicted"/>
<dbReference type="InterPro" id="IPR058240">
    <property type="entry name" value="rSAM_sf"/>
</dbReference>
<dbReference type="PANTHER" id="PTHR11228">
    <property type="entry name" value="RADICAL SAM DOMAIN PROTEIN"/>
    <property type="match status" value="1"/>
</dbReference>
<dbReference type="Pfam" id="PF04055">
    <property type="entry name" value="Radical_SAM"/>
    <property type="match status" value="1"/>
</dbReference>
<evidence type="ECO:0000313" key="7">
    <source>
        <dbReference type="Proteomes" id="UP001611339"/>
    </source>
</evidence>
<dbReference type="CDD" id="cd01335">
    <property type="entry name" value="Radical_SAM"/>
    <property type="match status" value="1"/>
</dbReference>
<dbReference type="SFLD" id="SFLDG01067">
    <property type="entry name" value="SPASM/twitch_domain_containing"/>
    <property type="match status" value="1"/>
</dbReference>
<sequence length="318" mass="34720">MHPTRRCNLSCRHCYSSSGPHVDESLPLPLLRGAVVEAAGLGYDVLGVSGGEPLLHPPLPALLAAAREQGMRTTVTTNGMLLTERRPAELTGPVDALAVSLDGTPESHVRMRRDARSFALMERRLQAVRESGIAFGFVFTLTRFNVHELDRVSRFAVDAGAGLLQIDPLEPEGYAAELLDGAVPDVKEPAFAVLEAVRARSSGGMTVQVDVTTRGELRARPEVFVPVQGREGRRLGTWLTPLVVETDGTVVPLAYGFDRRYAMGSLHDSTLTELGRAWDPGPFRTLCAEVHRRSAEETGPPFVNWYDDVSRAAGSWRW</sequence>
<dbReference type="InterPro" id="IPR007197">
    <property type="entry name" value="rSAM"/>
</dbReference>
<evidence type="ECO:0000256" key="1">
    <source>
        <dbReference type="ARBA" id="ARBA00022691"/>
    </source>
</evidence>
<dbReference type="InterPro" id="IPR013785">
    <property type="entry name" value="Aldolase_TIM"/>
</dbReference>
<name>A0ABW7UAM3_9ACTN</name>
<keyword evidence="2" id="KW-0479">Metal-binding</keyword>
<organism evidence="6 7">
    <name type="scientific">Streptomyces litmocidini</name>
    <dbReference type="NCBI Taxonomy" id="67318"/>
    <lineage>
        <taxon>Bacteria</taxon>
        <taxon>Bacillati</taxon>
        <taxon>Actinomycetota</taxon>
        <taxon>Actinomycetes</taxon>
        <taxon>Kitasatosporales</taxon>
        <taxon>Streptomycetaceae</taxon>
        <taxon>Streptomyces</taxon>
    </lineage>
</organism>